<name>A0A9X2B950_9BACL</name>
<accession>A0A9X2B950</accession>
<organism evidence="2 3">
    <name type="scientific">Paenibacillus mangrovi</name>
    <dbReference type="NCBI Taxonomy" id="2931978"/>
    <lineage>
        <taxon>Bacteria</taxon>
        <taxon>Bacillati</taxon>
        <taxon>Bacillota</taxon>
        <taxon>Bacilli</taxon>
        <taxon>Bacillales</taxon>
        <taxon>Paenibacillaceae</taxon>
        <taxon>Paenibacillus</taxon>
    </lineage>
</organism>
<dbReference type="AlphaFoldDB" id="A0A9X2B950"/>
<gene>
    <name evidence="2" type="ORF">MUG84_26600</name>
</gene>
<reference evidence="2" key="1">
    <citation type="submission" date="2022-04" db="EMBL/GenBank/DDBJ databases">
        <title>Paenibacillus mangrovi sp. nov., a novel endophytic bacterium isolated from bark of Kandelia candel.</title>
        <authorList>
            <person name="Tuo L."/>
        </authorList>
    </citation>
    <scope>NUCLEOTIDE SEQUENCE</scope>
    <source>
        <strain evidence="2">KQZ6P-2</strain>
    </source>
</reference>
<evidence type="ECO:0000256" key="1">
    <source>
        <dbReference type="SAM" id="Coils"/>
    </source>
</evidence>
<evidence type="ECO:0000313" key="3">
    <source>
        <dbReference type="Proteomes" id="UP001139347"/>
    </source>
</evidence>
<evidence type="ECO:0000313" key="2">
    <source>
        <dbReference type="EMBL" id="MCJ8015243.1"/>
    </source>
</evidence>
<feature type="coiled-coil region" evidence="1">
    <location>
        <begin position="21"/>
        <end position="51"/>
    </location>
</feature>
<dbReference type="Proteomes" id="UP001139347">
    <property type="component" value="Unassembled WGS sequence"/>
</dbReference>
<protein>
    <submittedName>
        <fullName evidence="2">Uncharacterized protein</fullName>
    </submittedName>
</protein>
<dbReference type="EMBL" id="JALIRP010000021">
    <property type="protein sequence ID" value="MCJ8015243.1"/>
    <property type="molecule type" value="Genomic_DNA"/>
</dbReference>
<keyword evidence="3" id="KW-1185">Reference proteome</keyword>
<sequence length="126" mass="14969">MGAVEQMELYQSITDVERLTVKNLLERYPKMRRTIQELAKKEELNEKQRQLYTEWGNIVDEIDTAFGLILDDEVKRIFEHRYLKGQKYLSTINLFWSEHRSERTIDRRIGVGVDTIAEHLKLCGII</sequence>
<dbReference type="RefSeq" id="WP_244731193.1">
    <property type="nucleotide sequence ID" value="NZ_JALIRP010000021.1"/>
</dbReference>
<comment type="caution">
    <text evidence="2">The sequence shown here is derived from an EMBL/GenBank/DDBJ whole genome shotgun (WGS) entry which is preliminary data.</text>
</comment>
<proteinExistence type="predicted"/>
<keyword evidence="1" id="KW-0175">Coiled coil</keyword>